<name>A0A1Q5PTK2_9ACTO</name>
<gene>
    <name evidence="1" type="ORF">BSZ39_13000</name>
</gene>
<dbReference type="AlphaFoldDB" id="A0A1Q5PTK2"/>
<organism evidence="1 2">
    <name type="scientific">Bowdeniella nasicola</name>
    <dbReference type="NCBI Taxonomy" id="208480"/>
    <lineage>
        <taxon>Bacteria</taxon>
        <taxon>Bacillati</taxon>
        <taxon>Actinomycetota</taxon>
        <taxon>Actinomycetes</taxon>
        <taxon>Actinomycetales</taxon>
        <taxon>Actinomycetaceae</taxon>
        <taxon>Bowdeniella</taxon>
    </lineage>
</organism>
<sequence>MLAARHEIAKTSAHTNALAPKKGKCQILDQVVQAAGWNRDHARQQLVARLTQVPGLTVATVAVIDRRKNKACTYSYDARLFLYDARLFLRRVRVATGGSCGQHLAPSMGDWIEATKTEGALIPRQDC</sequence>
<evidence type="ECO:0000313" key="2">
    <source>
        <dbReference type="Proteomes" id="UP000185628"/>
    </source>
</evidence>
<reference evidence="2" key="1">
    <citation type="submission" date="2016-12" db="EMBL/GenBank/DDBJ databases">
        <authorList>
            <person name="Meng X."/>
        </authorList>
    </citation>
    <scope>NUCLEOTIDE SEQUENCE [LARGE SCALE GENOMIC DNA]</scope>
    <source>
        <strain evidence="2">DSM 19116</strain>
    </source>
</reference>
<proteinExistence type="predicted"/>
<dbReference type="EMBL" id="MQVR01000188">
    <property type="protein sequence ID" value="OKL50710.1"/>
    <property type="molecule type" value="Genomic_DNA"/>
</dbReference>
<keyword evidence="2" id="KW-1185">Reference proteome</keyword>
<dbReference type="OrthoDB" id="2370461at2"/>
<protein>
    <submittedName>
        <fullName evidence="1">Uncharacterized protein</fullName>
    </submittedName>
</protein>
<dbReference type="RefSeq" id="WP_073717693.1">
    <property type="nucleotide sequence ID" value="NZ_MQVR01000188.1"/>
</dbReference>
<evidence type="ECO:0000313" key="1">
    <source>
        <dbReference type="EMBL" id="OKL50710.1"/>
    </source>
</evidence>
<comment type="caution">
    <text evidence="1">The sequence shown here is derived from an EMBL/GenBank/DDBJ whole genome shotgun (WGS) entry which is preliminary data.</text>
</comment>
<dbReference type="Proteomes" id="UP000185628">
    <property type="component" value="Unassembled WGS sequence"/>
</dbReference>
<accession>A0A1Q5PTK2</accession>